<evidence type="ECO:0000313" key="9">
    <source>
        <dbReference type="Proteomes" id="UP000001732"/>
    </source>
</evidence>
<dbReference type="AlphaFoldDB" id="B5Y8G2"/>
<dbReference type="InterPro" id="IPR010998">
    <property type="entry name" value="Integrase_recombinase_N"/>
</dbReference>
<dbReference type="Gene3D" id="1.10.443.10">
    <property type="entry name" value="Intergrase catalytic core"/>
    <property type="match status" value="1"/>
</dbReference>
<dbReference type="InterPro" id="IPR013762">
    <property type="entry name" value="Integrase-like_cat_sf"/>
</dbReference>
<keyword evidence="3 5" id="KW-0238">DNA-binding</keyword>
<dbReference type="PANTHER" id="PTHR30349">
    <property type="entry name" value="PHAGE INTEGRASE-RELATED"/>
    <property type="match status" value="1"/>
</dbReference>
<evidence type="ECO:0000256" key="1">
    <source>
        <dbReference type="ARBA" id="ARBA00008857"/>
    </source>
</evidence>
<evidence type="ECO:0000256" key="5">
    <source>
        <dbReference type="PROSITE-ProRule" id="PRU01248"/>
    </source>
</evidence>
<feature type="domain" description="Tyr recombinase" evidence="6">
    <location>
        <begin position="100"/>
        <end position="276"/>
    </location>
</feature>
<dbReference type="InterPro" id="IPR044068">
    <property type="entry name" value="CB"/>
</dbReference>
<dbReference type="InterPro" id="IPR011010">
    <property type="entry name" value="DNA_brk_join_enz"/>
</dbReference>
<evidence type="ECO:0000313" key="8">
    <source>
        <dbReference type="EMBL" id="ACI17069.1"/>
    </source>
</evidence>
<evidence type="ECO:0000256" key="3">
    <source>
        <dbReference type="ARBA" id="ARBA00023125"/>
    </source>
</evidence>
<reference evidence="9" key="1">
    <citation type="submission" date="2008-08" db="EMBL/GenBank/DDBJ databases">
        <title>The complete genome sequence of Coprothermobacter proteolyticus strain ATCC 5245 / DSM 5265 / BT.</title>
        <authorList>
            <person name="Dodson R.J."/>
            <person name="Durkin A.S."/>
            <person name="Wu M."/>
            <person name="Eisen J."/>
            <person name="Sutton G."/>
        </authorList>
    </citation>
    <scope>NUCLEOTIDE SEQUENCE [LARGE SCALE GENOMIC DNA]</scope>
    <source>
        <strain evidence="9">ATCC 35245 / DSM 5265 / OCM 4 / BT</strain>
    </source>
</reference>
<dbReference type="Pfam" id="PF00589">
    <property type="entry name" value="Phage_integrase"/>
    <property type="match status" value="1"/>
</dbReference>
<sequence length="286" mass="32859">MQLENWAELLNQFLNTLEASGYSEHTLKAYYVDLKQYFMFTTSLDQKTVDDYLMHLSRKGMAPTSLNRFLSSLRKFCSFLKKQGYEMPIMELSGFKTGLKVPRVVLRDDISKLLELPENTPIELRDKALVWFLLGTGTRISEALSLKVEDIDFRTASCQVLGKGNKKRTVYIPSKALKLLKRYIEVFNLTEGPLFLNMQGQGLTDRGARYILHKISKKYGLRDLVHPHTLRHTFATNLLEEGANLREIQELLGHSSLRSTQIYTHVSPVMVKEAIEAMRKEAKNKP</sequence>
<keyword evidence="2" id="KW-0229">DNA integration</keyword>
<feature type="domain" description="Core-binding (CB)" evidence="7">
    <location>
        <begin position="4"/>
        <end position="81"/>
    </location>
</feature>
<name>B5Y8G2_COPPD</name>
<dbReference type="STRING" id="309798.COPRO5265_0711"/>
<dbReference type="OrthoDB" id="9801717at2"/>
<dbReference type="HOGENOM" id="CLU_027562_9_6_9"/>
<dbReference type="InterPro" id="IPR002104">
    <property type="entry name" value="Integrase_catalytic"/>
</dbReference>
<dbReference type="EMBL" id="CP001145">
    <property type="protein sequence ID" value="ACI17069.1"/>
    <property type="molecule type" value="Genomic_DNA"/>
</dbReference>
<dbReference type="GO" id="GO:0015074">
    <property type="term" value="P:DNA integration"/>
    <property type="evidence" value="ECO:0007669"/>
    <property type="project" value="UniProtKB-KW"/>
</dbReference>
<dbReference type="PANTHER" id="PTHR30349:SF41">
    <property type="entry name" value="INTEGRASE_RECOMBINASE PROTEIN MJ0367-RELATED"/>
    <property type="match status" value="1"/>
</dbReference>
<dbReference type="Gene3D" id="1.10.150.130">
    <property type="match status" value="1"/>
</dbReference>
<evidence type="ECO:0000259" key="6">
    <source>
        <dbReference type="PROSITE" id="PS51898"/>
    </source>
</evidence>
<dbReference type="PROSITE" id="PS51898">
    <property type="entry name" value="TYR_RECOMBINASE"/>
    <property type="match status" value="1"/>
</dbReference>
<evidence type="ECO:0000259" key="7">
    <source>
        <dbReference type="PROSITE" id="PS51900"/>
    </source>
</evidence>
<organism evidence="8 9">
    <name type="scientific">Coprothermobacter proteolyticus (strain ATCC 35245 / DSM 5265 / OCM 4 / BT)</name>
    <dbReference type="NCBI Taxonomy" id="309798"/>
    <lineage>
        <taxon>Bacteria</taxon>
        <taxon>Pseudomonadati</taxon>
        <taxon>Coprothermobacterota</taxon>
        <taxon>Coprothermobacteria</taxon>
        <taxon>Coprothermobacterales</taxon>
        <taxon>Coprothermobacteraceae</taxon>
        <taxon>Coprothermobacter</taxon>
    </lineage>
</organism>
<dbReference type="Pfam" id="PF02899">
    <property type="entry name" value="Phage_int_SAM_1"/>
    <property type="match status" value="1"/>
</dbReference>
<dbReference type="KEGG" id="cpo:COPRO5265_0711"/>
<protein>
    <submittedName>
        <fullName evidence="8">Tyrosine recombinase XerC</fullName>
    </submittedName>
</protein>
<evidence type="ECO:0000256" key="4">
    <source>
        <dbReference type="ARBA" id="ARBA00023172"/>
    </source>
</evidence>
<comment type="similarity">
    <text evidence="1">Belongs to the 'phage' integrase family.</text>
</comment>
<keyword evidence="9" id="KW-1185">Reference proteome</keyword>
<dbReference type="Proteomes" id="UP000001732">
    <property type="component" value="Chromosome"/>
</dbReference>
<dbReference type="SUPFAM" id="SSF56349">
    <property type="entry name" value="DNA breaking-rejoining enzymes"/>
    <property type="match status" value="1"/>
</dbReference>
<dbReference type="RefSeq" id="WP_012543721.1">
    <property type="nucleotide sequence ID" value="NC_011295.1"/>
</dbReference>
<dbReference type="GO" id="GO:0003677">
    <property type="term" value="F:DNA binding"/>
    <property type="evidence" value="ECO:0007669"/>
    <property type="project" value="UniProtKB-UniRule"/>
</dbReference>
<dbReference type="PROSITE" id="PS51900">
    <property type="entry name" value="CB"/>
    <property type="match status" value="1"/>
</dbReference>
<gene>
    <name evidence="8" type="ordered locus">COPRO5265_0711</name>
</gene>
<dbReference type="GO" id="GO:0006310">
    <property type="term" value="P:DNA recombination"/>
    <property type="evidence" value="ECO:0007669"/>
    <property type="project" value="UniProtKB-KW"/>
</dbReference>
<dbReference type="InterPro" id="IPR050090">
    <property type="entry name" value="Tyrosine_recombinase_XerCD"/>
</dbReference>
<accession>B5Y8G2</accession>
<evidence type="ECO:0000256" key="2">
    <source>
        <dbReference type="ARBA" id="ARBA00022908"/>
    </source>
</evidence>
<reference evidence="8 9" key="2">
    <citation type="journal article" date="2014" name="Genome Announc.">
        <title>Complete Genome Sequence of Coprothermobacter proteolyticus DSM 5265.</title>
        <authorList>
            <person name="Alexiev A."/>
            <person name="Coil D.A."/>
            <person name="Badger J.H."/>
            <person name="Enticknap J."/>
            <person name="Ward N."/>
            <person name="Robb F.T."/>
            <person name="Eisen J.A."/>
        </authorList>
    </citation>
    <scope>NUCLEOTIDE SEQUENCE [LARGE SCALE GENOMIC DNA]</scope>
    <source>
        <strain evidence="9">ATCC 35245 / DSM 5265 / OCM 4 / BT</strain>
    </source>
</reference>
<proteinExistence type="inferred from homology"/>
<dbReference type="eggNOG" id="COG4974">
    <property type="taxonomic scope" value="Bacteria"/>
</dbReference>
<keyword evidence="4" id="KW-0233">DNA recombination</keyword>
<dbReference type="InterPro" id="IPR004107">
    <property type="entry name" value="Integrase_SAM-like_N"/>
</dbReference>